<dbReference type="AlphaFoldDB" id="A0AAN7UYH4"/>
<organism evidence="3 4">
    <name type="scientific">Xylaria bambusicola</name>
    <dbReference type="NCBI Taxonomy" id="326684"/>
    <lineage>
        <taxon>Eukaryota</taxon>
        <taxon>Fungi</taxon>
        <taxon>Dikarya</taxon>
        <taxon>Ascomycota</taxon>
        <taxon>Pezizomycotina</taxon>
        <taxon>Sordariomycetes</taxon>
        <taxon>Xylariomycetidae</taxon>
        <taxon>Xylariales</taxon>
        <taxon>Xylariaceae</taxon>
        <taxon>Xylaria</taxon>
    </lineage>
</organism>
<proteinExistence type="predicted"/>
<dbReference type="Proteomes" id="UP001305414">
    <property type="component" value="Unassembled WGS sequence"/>
</dbReference>
<feature type="compositionally biased region" description="Polar residues" evidence="1">
    <location>
        <begin position="672"/>
        <end position="681"/>
    </location>
</feature>
<dbReference type="InterPro" id="IPR002575">
    <property type="entry name" value="Aminoglycoside_PTrfase"/>
</dbReference>
<protein>
    <recommendedName>
        <fullName evidence="2">Aminoglycoside phosphotransferase domain-containing protein</fullName>
    </recommendedName>
</protein>
<evidence type="ECO:0000256" key="1">
    <source>
        <dbReference type="SAM" id="MobiDB-lite"/>
    </source>
</evidence>
<feature type="region of interest" description="Disordered" evidence="1">
    <location>
        <begin position="616"/>
        <end position="762"/>
    </location>
</feature>
<accession>A0AAN7UYH4</accession>
<dbReference type="SUPFAM" id="SSF56112">
    <property type="entry name" value="Protein kinase-like (PK-like)"/>
    <property type="match status" value="1"/>
</dbReference>
<dbReference type="PANTHER" id="PTHR21310:SF48">
    <property type="entry name" value="AMINOGLYCOSIDE PHOSPHOTRANSFERASE DOMAIN-CONTAINING PROTEIN"/>
    <property type="match status" value="1"/>
</dbReference>
<evidence type="ECO:0000313" key="4">
    <source>
        <dbReference type="Proteomes" id="UP001305414"/>
    </source>
</evidence>
<dbReference type="Pfam" id="PF01636">
    <property type="entry name" value="APH"/>
    <property type="match status" value="1"/>
</dbReference>
<comment type="caution">
    <text evidence="3">The sequence shown here is derived from an EMBL/GenBank/DDBJ whole genome shotgun (WGS) entry which is preliminary data.</text>
</comment>
<evidence type="ECO:0000259" key="2">
    <source>
        <dbReference type="Pfam" id="PF01636"/>
    </source>
</evidence>
<feature type="domain" description="Aminoglycoside phosphotransferase" evidence="2">
    <location>
        <begin position="178"/>
        <end position="399"/>
    </location>
</feature>
<feature type="region of interest" description="Disordered" evidence="1">
    <location>
        <begin position="481"/>
        <end position="506"/>
    </location>
</feature>
<dbReference type="EMBL" id="JAWHQM010000013">
    <property type="protein sequence ID" value="KAK5630049.1"/>
    <property type="molecule type" value="Genomic_DNA"/>
</dbReference>
<dbReference type="InterPro" id="IPR011009">
    <property type="entry name" value="Kinase-like_dom_sf"/>
</dbReference>
<dbReference type="InterPro" id="IPR051678">
    <property type="entry name" value="AGP_Transferase"/>
</dbReference>
<keyword evidence="4" id="KW-1185">Reference proteome</keyword>
<feature type="compositionally biased region" description="Basic and acidic residues" evidence="1">
    <location>
        <begin position="709"/>
        <end position="727"/>
    </location>
</feature>
<evidence type="ECO:0000313" key="3">
    <source>
        <dbReference type="EMBL" id="KAK5630049.1"/>
    </source>
</evidence>
<feature type="compositionally biased region" description="Basic and acidic residues" evidence="1">
    <location>
        <begin position="739"/>
        <end position="748"/>
    </location>
</feature>
<gene>
    <name evidence="3" type="ORF">RRF57_005764</name>
</gene>
<dbReference type="PANTHER" id="PTHR21310">
    <property type="entry name" value="AMINOGLYCOSIDE PHOSPHOTRANSFERASE-RELATED-RELATED"/>
    <property type="match status" value="1"/>
</dbReference>
<feature type="compositionally biased region" description="Acidic residues" evidence="1">
    <location>
        <begin position="749"/>
        <end position="762"/>
    </location>
</feature>
<sequence>MQRGRTLQRGDVRSNVDELETPKHQRRLYVKLIQRDMSSEKTTRAGTPINSGIGYRISNDTFSMDGEDSDEDDEGGTSLADFSNETICEALNYFLFFPNSKLNVTGILSWFLGRHLQLTDDNLTYRSRSRGRAQERNVEDDYFDIGDVKDICPACTTSYCQAVDSIPFKSSLRLIYNDLISQKWLVGNKYVLHEEVDDHPEDEYVPLVKASRALKTLASNVPVPKVRASWKENGKVITICDAVPGERLYDIWWDLSPEERESIAKQVAGYIEDWRDTDLGRISSPTGGPVYHQDSLFGVTNDGFGPFGCDSELWEVIRGRLKKQGVSEGMIQLLEDHMPSSSPCVFTHGDLSSTKIFVHNGSVSAITGFENAASLPVWAENVAMHFRSCPEDEHFRAALDWWSLWTAVEDADTDSARLKTLQTRCERWRKPEIYSAPYWSIWLGYEGGPSKRLNIQTAKNKVGARVGYLVRRAIVPDPLRQGNYEDVASDTSWGRSTEEDDENAERKRGLTPFHPIQQQHHTLVTSANGPPRHALEALGRGDRRREHPKSLTLRLSEKKEKNSYNATIESDFSDPHEFNSDAEFSDAPNIEVPAKSKGLRPLSLPSIALSENARSQLRHAGEEDKGTTIASAGAEGANPHTNPLISIREADGEKSGNKMEWKVEEREEEDSSPQAKRTSMFRNRAAPGSFYAALSAASTEARPRRHGRSKSEERIGGGDNVRGEMSRLRPQSMLQPVVRSEEDRRDGEDKESDSEDEKQEII</sequence>
<name>A0AAN7UYH4_9PEZI</name>
<feature type="compositionally biased region" description="Basic and acidic residues" evidence="1">
    <location>
        <begin position="648"/>
        <end position="665"/>
    </location>
</feature>
<reference evidence="3 4" key="1">
    <citation type="submission" date="2023-10" db="EMBL/GenBank/DDBJ databases">
        <title>Draft genome sequence of Xylaria bambusicola isolate GMP-LS, the root and basal stem rot pathogen of sugarcane in Indonesia.</title>
        <authorList>
            <person name="Selvaraj P."/>
            <person name="Muralishankar V."/>
            <person name="Muruganantham S."/>
            <person name="Sp S."/>
            <person name="Haryani S."/>
            <person name="Lau K.J.X."/>
            <person name="Naqvi N.I."/>
        </authorList>
    </citation>
    <scope>NUCLEOTIDE SEQUENCE [LARGE SCALE GENOMIC DNA]</scope>
    <source>
        <strain evidence="3">GMP-LS</strain>
    </source>
</reference>